<evidence type="ECO:0000256" key="1">
    <source>
        <dbReference type="SAM" id="Phobius"/>
    </source>
</evidence>
<organism evidence="2 3">
    <name type="scientific">Flavobacterium polysaccharolyticum</name>
    <dbReference type="NCBI Taxonomy" id="3133148"/>
    <lineage>
        <taxon>Bacteria</taxon>
        <taxon>Pseudomonadati</taxon>
        <taxon>Bacteroidota</taxon>
        <taxon>Flavobacteriia</taxon>
        <taxon>Flavobacteriales</taxon>
        <taxon>Flavobacteriaceae</taxon>
        <taxon>Flavobacterium</taxon>
    </lineage>
</organism>
<feature type="transmembrane region" description="Helical" evidence="1">
    <location>
        <begin position="130"/>
        <end position="147"/>
    </location>
</feature>
<dbReference type="EMBL" id="JBCGDP010000007">
    <property type="protein sequence ID" value="MEM0576687.1"/>
    <property type="molecule type" value="Genomic_DNA"/>
</dbReference>
<evidence type="ECO:0008006" key="4">
    <source>
        <dbReference type="Google" id="ProtNLM"/>
    </source>
</evidence>
<proteinExistence type="predicted"/>
<keyword evidence="1" id="KW-0472">Membrane</keyword>
<feature type="transmembrane region" description="Helical" evidence="1">
    <location>
        <begin position="7"/>
        <end position="28"/>
    </location>
</feature>
<feature type="transmembrane region" description="Helical" evidence="1">
    <location>
        <begin position="153"/>
        <end position="170"/>
    </location>
</feature>
<gene>
    <name evidence="2" type="ORF">WFZ86_09265</name>
</gene>
<feature type="transmembrane region" description="Helical" evidence="1">
    <location>
        <begin position="182"/>
        <end position="200"/>
    </location>
</feature>
<keyword evidence="1" id="KW-0812">Transmembrane</keyword>
<dbReference type="Proteomes" id="UP001468798">
    <property type="component" value="Unassembled WGS sequence"/>
</dbReference>
<feature type="transmembrane region" description="Helical" evidence="1">
    <location>
        <begin position="104"/>
        <end position="123"/>
    </location>
</feature>
<accession>A0ABU9NN53</accession>
<keyword evidence="3" id="KW-1185">Reference proteome</keyword>
<keyword evidence="1" id="KW-1133">Transmembrane helix</keyword>
<feature type="transmembrane region" description="Helical" evidence="1">
    <location>
        <begin position="40"/>
        <end position="60"/>
    </location>
</feature>
<protein>
    <recommendedName>
        <fullName evidence="4">PAP2 superfamily protein</fullName>
    </recommendedName>
</protein>
<dbReference type="RefSeq" id="WP_159688327.1">
    <property type="nucleotide sequence ID" value="NZ_JBCGDP010000007.1"/>
</dbReference>
<feature type="transmembrane region" description="Helical" evidence="1">
    <location>
        <begin position="81"/>
        <end position="98"/>
    </location>
</feature>
<comment type="caution">
    <text evidence="2">The sequence shown here is derived from an EMBL/GenBank/DDBJ whole genome shotgun (WGS) entry which is preliminary data.</text>
</comment>
<reference evidence="2 3" key="1">
    <citation type="submission" date="2024-03" db="EMBL/GenBank/DDBJ databases">
        <title>Two novel species of the genus Flavobacterium exhibiting potentially degradation of complex polysaccharides.</title>
        <authorList>
            <person name="Lian X."/>
        </authorList>
    </citation>
    <scope>NUCLEOTIDE SEQUENCE [LARGE SCALE GENOMIC DNA]</scope>
    <source>
        <strain evidence="2 3">N6</strain>
    </source>
</reference>
<sequence>MKKILPFFSYLFHPVFIPLMATLFYFYYNETLFQLKEKGFVLLQITILTVIVPILIYFLLKTLNKIDSVMAYDLGQRKIPLVLQSFLFILLVKRSITIDRYFELHFFFLAALMSTLIALLLLFAKIKASIHMLAFSSLTVFVTGLHLHHPEHFPLIVPFLIFMNGVIASSRLVMQAHTPKELIIGFLSGSIPQLLLLVVWL</sequence>
<name>A0ABU9NN53_9FLAO</name>
<evidence type="ECO:0000313" key="2">
    <source>
        <dbReference type="EMBL" id="MEM0576687.1"/>
    </source>
</evidence>
<evidence type="ECO:0000313" key="3">
    <source>
        <dbReference type="Proteomes" id="UP001468798"/>
    </source>
</evidence>